<proteinExistence type="predicted"/>
<protein>
    <submittedName>
        <fullName evidence="1">Uncharacterized protein</fullName>
    </submittedName>
</protein>
<dbReference type="EMBL" id="JAVFKD010000016">
    <property type="protein sequence ID" value="KAK5988262.1"/>
    <property type="molecule type" value="Genomic_DNA"/>
</dbReference>
<organism evidence="1 2">
    <name type="scientific">Cladobotryum mycophilum</name>
    <dbReference type="NCBI Taxonomy" id="491253"/>
    <lineage>
        <taxon>Eukaryota</taxon>
        <taxon>Fungi</taxon>
        <taxon>Dikarya</taxon>
        <taxon>Ascomycota</taxon>
        <taxon>Pezizomycotina</taxon>
        <taxon>Sordariomycetes</taxon>
        <taxon>Hypocreomycetidae</taxon>
        <taxon>Hypocreales</taxon>
        <taxon>Hypocreaceae</taxon>
        <taxon>Cladobotryum</taxon>
    </lineage>
</organism>
<evidence type="ECO:0000313" key="2">
    <source>
        <dbReference type="Proteomes" id="UP001338125"/>
    </source>
</evidence>
<comment type="caution">
    <text evidence="1">The sequence shown here is derived from an EMBL/GenBank/DDBJ whole genome shotgun (WGS) entry which is preliminary data.</text>
</comment>
<evidence type="ECO:0000313" key="1">
    <source>
        <dbReference type="EMBL" id="KAK5988262.1"/>
    </source>
</evidence>
<accession>A0ABR0S8V3</accession>
<name>A0ABR0S8V3_9HYPO</name>
<gene>
    <name evidence="1" type="ORF">PT974_12404</name>
</gene>
<reference evidence="1 2" key="1">
    <citation type="submission" date="2024-01" db="EMBL/GenBank/DDBJ databases">
        <title>Complete genome of Cladobotryum mycophilum ATHUM6906.</title>
        <authorList>
            <person name="Christinaki A.C."/>
            <person name="Myridakis A.I."/>
            <person name="Kouvelis V.N."/>
        </authorList>
    </citation>
    <scope>NUCLEOTIDE SEQUENCE [LARGE SCALE GENOMIC DNA]</scope>
    <source>
        <strain evidence="1 2">ATHUM6906</strain>
    </source>
</reference>
<dbReference type="Proteomes" id="UP001338125">
    <property type="component" value="Unassembled WGS sequence"/>
</dbReference>
<keyword evidence="2" id="KW-1185">Reference proteome</keyword>
<sequence length="136" mass="15338">MLTQLRQRWASTISYSLNSQAGGPAAGKYSGASADKRRHEGLWYFLKRIFTRRVVRFVDVLREGDTFVYCIGTELVSVLHLLAYAVIPLPLRDTDASRPTECYVGHLHVDLAWEARVVGAGVLIELPRNAMLEMFL</sequence>